<protein>
    <submittedName>
        <fullName evidence="1">Uncharacterized protein</fullName>
    </submittedName>
</protein>
<proteinExistence type="predicted"/>
<dbReference type="EMBL" id="GGEC01017507">
    <property type="protein sequence ID" value="MBW97990.1"/>
    <property type="molecule type" value="Transcribed_RNA"/>
</dbReference>
<name>A0A2P2JX04_RHIMU</name>
<dbReference type="AlphaFoldDB" id="A0A2P2JX04"/>
<accession>A0A2P2JX04</accession>
<organism evidence="1">
    <name type="scientific">Rhizophora mucronata</name>
    <name type="common">Asiatic mangrove</name>
    <dbReference type="NCBI Taxonomy" id="61149"/>
    <lineage>
        <taxon>Eukaryota</taxon>
        <taxon>Viridiplantae</taxon>
        <taxon>Streptophyta</taxon>
        <taxon>Embryophyta</taxon>
        <taxon>Tracheophyta</taxon>
        <taxon>Spermatophyta</taxon>
        <taxon>Magnoliopsida</taxon>
        <taxon>eudicotyledons</taxon>
        <taxon>Gunneridae</taxon>
        <taxon>Pentapetalae</taxon>
        <taxon>rosids</taxon>
        <taxon>fabids</taxon>
        <taxon>Malpighiales</taxon>
        <taxon>Rhizophoraceae</taxon>
        <taxon>Rhizophora</taxon>
    </lineage>
</organism>
<evidence type="ECO:0000313" key="1">
    <source>
        <dbReference type="EMBL" id="MBW97990.1"/>
    </source>
</evidence>
<sequence>MDLRFRLHSSFSFRFSRR</sequence>
<reference evidence="1" key="1">
    <citation type="submission" date="2018-02" db="EMBL/GenBank/DDBJ databases">
        <title>Rhizophora mucronata_Transcriptome.</title>
        <authorList>
            <person name="Meera S.P."/>
            <person name="Sreeshan A."/>
            <person name="Augustine A."/>
        </authorList>
    </citation>
    <scope>NUCLEOTIDE SEQUENCE</scope>
    <source>
        <tissue evidence="1">Leaf</tissue>
    </source>
</reference>